<reference evidence="1 2" key="1">
    <citation type="submission" date="2019-06" db="EMBL/GenBank/DDBJ databases">
        <authorList>
            <person name="Burns M.A."/>
            <person name="Hill G.C."/>
            <person name="Wesley B.E."/>
            <person name="Womack T.V."/>
            <person name="Krukonis G.P."/>
            <person name="Delesalle V.A."/>
            <person name="Garlena R.A."/>
            <person name="Russell D.A."/>
            <person name="Pope W.H."/>
            <person name="Jacobs-Sera D."/>
            <person name="Hatfull G.F."/>
        </authorList>
    </citation>
    <scope>NUCLEOTIDE SEQUENCE [LARGE SCALE GENOMIC DNA]</scope>
</reference>
<dbReference type="Proteomes" id="UP000319596">
    <property type="component" value="Segment"/>
</dbReference>
<sequence>MIIYLIEAQVKSLDTGKYVIDFEAGRQYLEREFPKPDYDNPNDLVYNAGELIDELENEICVAQRQIKPNTWVAYCDEGIGDDGDNGMTIGNIPWFAKATPDLYRQMGIVIYGSPGHEFIGTKAAVYR</sequence>
<accession>A0A514U159</accession>
<dbReference type="RefSeq" id="YP_010649175.1">
    <property type="nucleotide sequence ID" value="NC_070764.1"/>
</dbReference>
<evidence type="ECO:0000313" key="2">
    <source>
        <dbReference type="Proteomes" id="UP000319596"/>
    </source>
</evidence>
<name>A0A514U159_9CAUD</name>
<proteinExistence type="predicted"/>
<evidence type="ECO:0000313" key="1">
    <source>
        <dbReference type="EMBL" id="QDK02678.1"/>
    </source>
</evidence>
<gene>
    <name evidence="1" type="primary">161</name>
    <name evidence="1" type="ORF">SEA_PHENDRIX_161</name>
</gene>
<dbReference type="GeneID" id="77924722"/>
<keyword evidence="2" id="KW-1185">Reference proteome</keyword>
<protein>
    <submittedName>
        <fullName evidence="1">Uncharacterized protein</fullName>
    </submittedName>
</protein>
<dbReference type="EMBL" id="MN096369">
    <property type="protein sequence ID" value="QDK02678.1"/>
    <property type="molecule type" value="Genomic_DNA"/>
</dbReference>
<organism evidence="1 2">
    <name type="scientific">Gordonia phage Phendrix</name>
    <dbReference type="NCBI Taxonomy" id="2593335"/>
    <lineage>
        <taxon>Viruses</taxon>
        <taxon>Duplodnaviria</taxon>
        <taxon>Heunggongvirae</taxon>
        <taxon>Uroviricota</taxon>
        <taxon>Caudoviricetes</taxon>
        <taxon>Godonkavirus</taxon>
        <taxon>Godonkavirus phendrix</taxon>
    </lineage>
</organism>
<dbReference type="KEGG" id="vg:77924722"/>